<evidence type="ECO:0000256" key="7">
    <source>
        <dbReference type="PROSITE-ProRule" id="PRU01360"/>
    </source>
</evidence>
<proteinExistence type="inferred from homology"/>
<keyword evidence="3 7" id="KW-1134">Transmembrane beta strand</keyword>
<dbReference type="InterPro" id="IPR039426">
    <property type="entry name" value="TonB-dep_rcpt-like"/>
</dbReference>
<keyword evidence="2 7" id="KW-0813">Transport</keyword>
<dbReference type="InterPro" id="IPR023997">
    <property type="entry name" value="TonB-dep_OMP_SusC/RagA_CS"/>
</dbReference>
<name>A0A9N8QTR6_9FLAO</name>
<keyword evidence="6 7" id="KW-0998">Cell outer membrane</keyword>
<evidence type="ECO:0000259" key="8">
    <source>
        <dbReference type="Pfam" id="PF07715"/>
    </source>
</evidence>
<dbReference type="GO" id="GO:0009279">
    <property type="term" value="C:cell outer membrane"/>
    <property type="evidence" value="ECO:0007669"/>
    <property type="project" value="UniProtKB-SubCell"/>
</dbReference>
<evidence type="ECO:0000256" key="3">
    <source>
        <dbReference type="ARBA" id="ARBA00022452"/>
    </source>
</evidence>
<reference evidence="9" key="1">
    <citation type="submission" date="2020-12" db="EMBL/GenBank/DDBJ databases">
        <authorList>
            <person name="Rodrigo-Torres L."/>
            <person name="Arahal R. D."/>
            <person name="Lucena T."/>
        </authorList>
    </citation>
    <scope>NUCLEOTIDE SEQUENCE</scope>
    <source>
        <strain evidence="9">CECT 9390</strain>
    </source>
</reference>
<dbReference type="SUPFAM" id="SSF56935">
    <property type="entry name" value="Porins"/>
    <property type="match status" value="1"/>
</dbReference>
<protein>
    <submittedName>
        <fullName evidence="9">TonB-dependent receptor SusC</fullName>
    </submittedName>
</protein>
<feature type="domain" description="TonB-dependent receptor plug" evidence="8">
    <location>
        <begin position="50"/>
        <end position="156"/>
    </location>
</feature>
<evidence type="ECO:0000313" key="9">
    <source>
        <dbReference type="EMBL" id="CAD7815828.1"/>
    </source>
</evidence>
<dbReference type="EMBL" id="CAJIMS010000001">
    <property type="protein sequence ID" value="CAD7815828.1"/>
    <property type="molecule type" value="Genomic_DNA"/>
</dbReference>
<evidence type="ECO:0000256" key="6">
    <source>
        <dbReference type="ARBA" id="ARBA00023237"/>
    </source>
</evidence>
<gene>
    <name evidence="9" type="primary">susC_8</name>
    <name evidence="9" type="ORF">CHRY9390_03046</name>
</gene>
<keyword evidence="5 7" id="KW-0472">Membrane</keyword>
<sequence length="923" mass="102856">MNLKLSRSLGAIAVLYFTASFQAQKKTTDSIPKEQKIEEVVMIGYGGVKKQNLTSAVSTIKSDAFDNRPIYSVAQALQGNAAGVNVVQPSGKPGAGLEVKIRGNNSLSSMVSPLYVVDGIQTTDISGINPDDIVDMNILKDATSTAIYGVNGSGGVVIITTKRGKFNKNQLSFNAYWGMSKKVNNVDVLNLEQYKTLLKEINVSNFNTANDSKYSGIDTDWEKEVYQTGFDQNYNVGYSFGNEKVKAYTSMGYQNIQGIINPSQFDRYSFKVNLDADLLPWLKLNTSLNYFNTKLANTSDNLSTARGGVVLSALVTPRFLPVYGSEVKVLPIDPAVLANGYLPGQFTPNPFQSSWENPVAYQSTIDDTKKNRFMSNLGLDVRLAKGLTWKPSISYDVIDSDQTKFTDGYQTNYGRQKKGIGDRTNVVDRNYNFENTLNYNFKKDKHDFSALGGVAIQEINYTRDRFYGEEFPDGTTQFNFSLAKTNANQELLKETTKYTSFFGRAVYTLSNKYTVMGVFRANGASPLAKGNKWSYLPGVSASWIVSNENFLQNVSAISELKLRGGWGQTANISGIPAYSYYDLQRETYLDSGIFNPTQTKNPDLTWETTTDTNFGVDFGFINNRIKFSADFYKRDTKDLLLQIRFPGMNLPYKYNGGSMENKGMEFALNTKNFQTENFTWNTNFNISFNKNKVTSINYQQFLDTATFETVGESGVRNQVGQPLGSFFGYVVDRVNPANGELLYKDLNGNGYFDTGDRTTIGDPTPKYTFGFSNNFKYKNLYLDVLVTGSQGNDVLNASRLDLELMSDFKNQSTVVLDRWTTAGQITNVPKAGASSAQHISDRFVEDGSYIKLKAVTLGYDFKKPFKGMSNLNVYVTGQNLVTWTNYTGFDPEVNYTTTQGVLGVDYGTYPQVRTFIIGLKANF</sequence>
<comment type="caution">
    <text evidence="9">The sequence shown here is derived from an EMBL/GenBank/DDBJ whole genome shotgun (WGS) entry which is preliminary data.</text>
</comment>
<dbReference type="InterPro" id="IPR012910">
    <property type="entry name" value="Plug_dom"/>
</dbReference>
<evidence type="ECO:0000256" key="2">
    <source>
        <dbReference type="ARBA" id="ARBA00022448"/>
    </source>
</evidence>
<organism evidence="9 10">
    <name type="scientific">Chryseobacterium aquaeductus</name>
    <dbReference type="NCBI Taxonomy" id="2675056"/>
    <lineage>
        <taxon>Bacteria</taxon>
        <taxon>Pseudomonadati</taxon>
        <taxon>Bacteroidota</taxon>
        <taxon>Flavobacteriia</taxon>
        <taxon>Flavobacteriales</taxon>
        <taxon>Weeksellaceae</taxon>
        <taxon>Chryseobacterium group</taxon>
        <taxon>Chryseobacterium</taxon>
    </lineage>
</organism>
<comment type="subcellular location">
    <subcellularLocation>
        <location evidence="1 7">Cell outer membrane</location>
        <topology evidence="1 7">Multi-pass membrane protein</topology>
    </subcellularLocation>
</comment>
<dbReference type="Pfam" id="PF07715">
    <property type="entry name" value="Plug"/>
    <property type="match status" value="1"/>
</dbReference>
<dbReference type="Gene3D" id="2.170.130.10">
    <property type="entry name" value="TonB-dependent receptor, plug domain"/>
    <property type="match status" value="1"/>
</dbReference>
<dbReference type="RefSeq" id="WP_162089248.1">
    <property type="nucleotide sequence ID" value="NZ_CAJIMS010000001.1"/>
</dbReference>
<accession>A0A9N8QTR6</accession>
<dbReference type="InterPro" id="IPR036942">
    <property type="entry name" value="Beta-barrel_TonB_sf"/>
</dbReference>
<dbReference type="Proteomes" id="UP000662618">
    <property type="component" value="Unassembled WGS sequence"/>
</dbReference>
<dbReference type="InterPro" id="IPR023996">
    <property type="entry name" value="TonB-dep_OMP_SusC/RagA"/>
</dbReference>
<comment type="similarity">
    <text evidence="7">Belongs to the TonB-dependent receptor family.</text>
</comment>
<keyword evidence="9" id="KW-0675">Receptor</keyword>
<dbReference type="AlphaFoldDB" id="A0A9N8QTR6"/>
<evidence type="ECO:0000256" key="1">
    <source>
        <dbReference type="ARBA" id="ARBA00004571"/>
    </source>
</evidence>
<evidence type="ECO:0000256" key="4">
    <source>
        <dbReference type="ARBA" id="ARBA00022692"/>
    </source>
</evidence>
<dbReference type="NCBIfam" id="TIGR04056">
    <property type="entry name" value="OMP_RagA_SusC"/>
    <property type="match status" value="1"/>
</dbReference>
<dbReference type="InterPro" id="IPR037066">
    <property type="entry name" value="Plug_dom_sf"/>
</dbReference>
<dbReference type="Gene3D" id="2.40.170.20">
    <property type="entry name" value="TonB-dependent receptor, beta-barrel domain"/>
    <property type="match status" value="1"/>
</dbReference>
<dbReference type="NCBIfam" id="TIGR04057">
    <property type="entry name" value="SusC_RagA_signa"/>
    <property type="match status" value="1"/>
</dbReference>
<evidence type="ECO:0000256" key="5">
    <source>
        <dbReference type="ARBA" id="ARBA00023136"/>
    </source>
</evidence>
<keyword evidence="4 7" id="KW-0812">Transmembrane</keyword>
<keyword evidence="10" id="KW-1185">Reference proteome</keyword>
<dbReference type="PROSITE" id="PS52016">
    <property type="entry name" value="TONB_DEPENDENT_REC_3"/>
    <property type="match status" value="1"/>
</dbReference>
<evidence type="ECO:0000313" key="10">
    <source>
        <dbReference type="Proteomes" id="UP000662618"/>
    </source>
</evidence>